<evidence type="ECO:0000313" key="8">
    <source>
        <dbReference type="Proteomes" id="UP001429601"/>
    </source>
</evidence>
<proteinExistence type="predicted"/>
<dbReference type="Pfam" id="PF03706">
    <property type="entry name" value="LPG_synthase_TM"/>
    <property type="match status" value="1"/>
</dbReference>
<sequence>MKGLARHVLRRVAGGLVAVVAIGFFVQRLVVNSSGLPHVAWSPASIGVSIASVLLALAAILLAGSVWQVLLNDQRVRRPFAKVQALFLVSQFGKYIPGNIGQFVGRVVLARDIGIPVPITLATMLTEVLWSVGTALGISALSLFLFLGGHISTFPRWFDGAGLLVCFAAVITAPWAGVTLLKRIFPDFVGRFFGGSELRPPGMAAALRVSILYVCSYGCMGLILRMQSQVYFGAPAVPLLEVSGFFALAWLAGYLLPGAPAGIGVRESVLLVLFTPLYGESAAIALGITLRLATTVADALAFATGWAWRYMQARMDYRGQGDINE</sequence>
<keyword evidence="2" id="KW-1003">Cell membrane</keyword>
<feature type="transmembrane region" description="Helical" evidence="6">
    <location>
        <begin position="236"/>
        <end position="256"/>
    </location>
</feature>
<feature type="transmembrane region" description="Helical" evidence="6">
    <location>
        <begin position="202"/>
        <end position="224"/>
    </location>
</feature>
<evidence type="ECO:0000256" key="5">
    <source>
        <dbReference type="ARBA" id="ARBA00023136"/>
    </source>
</evidence>
<evidence type="ECO:0000256" key="6">
    <source>
        <dbReference type="SAM" id="Phobius"/>
    </source>
</evidence>
<accession>A0ABX0Q0W3</accession>
<evidence type="ECO:0000313" key="7">
    <source>
        <dbReference type="EMBL" id="NID04166.1"/>
    </source>
</evidence>
<dbReference type="InterPro" id="IPR022791">
    <property type="entry name" value="L-PG_synthase/AglD"/>
</dbReference>
<feature type="transmembrane region" description="Helical" evidence="6">
    <location>
        <begin position="161"/>
        <end position="181"/>
    </location>
</feature>
<organism evidence="7 8">
    <name type="scientific">Luteibacter jiangsuensis</name>
    <dbReference type="NCBI Taxonomy" id="637577"/>
    <lineage>
        <taxon>Bacteria</taxon>
        <taxon>Pseudomonadati</taxon>
        <taxon>Pseudomonadota</taxon>
        <taxon>Gammaproteobacteria</taxon>
        <taxon>Lysobacterales</taxon>
        <taxon>Rhodanobacteraceae</taxon>
        <taxon>Luteibacter</taxon>
    </lineage>
</organism>
<dbReference type="Proteomes" id="UP001429601">
    <property type="component" value="Unassembled WGS sequence"/>
</dbReference>
<name>A0ABX0Q0W3_9GAMM</name>
<feature type="transmembrane region" description="Helical" evidence="6">
    <location>
        <begin position="12"/>
        <end position="30"/>
    </location>
</feature>
<keyword evidence="8" id="KW-1185">Reference proteome</keyword>
<feature type="transmembrane region" description="Helical" evidence="6">
    <location>
        <begin position="268"/>
        <end position="286"/>
    </location>
</feature>
<reference evidence="7 8" key="1">
    <citation type="journal article" date="2011" name="Curr. Microbiol.">
        <title>Luteibacter jiangsuensis sp. nov.: a methamidophos-degrading bacterium isolated from a methamidophos-manufacturing factory.</title>
        <authorList>
            <person name="Wang L."/>
            <person name="Wang G.L."/>
            <person name="Li S.P."/>
            <person name="Jiang J.D."/>
        </authorList>
    </citation>
    <scope>NUCLEOTIDE SEQUENCE [LARGE SCALE GENOMIC DNA]</scope>
    <source>
        <strain evidence="7 8">CGMCC 1.10133</strain>
    </source>
</reference>
<comment type="subcellular location">
    <subcellularLocation>
        <location evidence="1">Cell membrane</location>
        <topology evidence="1">Multi-pass membrane protein</topology>
    </subcellularLocation>
</comment>
<feature type="transmembrane region" description="Helical" evidence="6">
    <location>
        <begin position="128"/>
        <end position="149"/>
    </location>
</feature>
<comment type="caution">
    <text evidence="7">The sequence shown here is derived from an EMBL/GenBank/DDBJ whole genome shotgun (WGS) entry which is preliminary data.</text>
</comment>
<protein>
    <recommendedName>
        <fullName evidence="9">Lysylphosphatidylglycerol synthase-like protein</fullName>
    </recommendedName>
</protein>
<evidence type="ECO:0000256" key="1">
    <source>
        <dbReference type="ARBA" id="ARBA00004651"/>
    </source>
</evidence>
<evidence type="ECO:0000256" key="3">
    <source>
        <dbReference type="ARBA" id="ARBA00022692"/>
    </source>
</evidence>
<feature type="transmembrane region" description="Helical" evidence="6">
    <location>
        <begin position="50"/>
        <end position="70"/>
    </location>
</feature>
<dbReference type="RefSeq" id="WP_167123583.1">
    <property type="nucleotide sequence ID" value="NZ_JAAQQR010000002.1"/>
</dbReference>
<evidence type="ECO:0000256" key="2">
    <source>
        <dbReference type="ARBA" id="ARBA00022475"/>
    </source>
</evidence>
<keyword evidence="3 6" id="KW-0812">Transmembrane</keyword>
<evidence type="ECO:0000256" key="4">
    <source>
        <dbReference type="ARBA" id="ARBA00022989"/>
    </source>
</evidence>
<evidence type="ECO:0008006" key="9">
    <source>
        <dbReference type="Google" id="ProtNLM"/>
    </source>
</evidence>
<keyword evidence="5 6" id="KW-0472">Membrane</keyword>
<keyword evidence="4 6" id="KW-1133">Transmembrane helix</keyword>
<gene>
    <name evidence="7" type="ORF">HBF26_04670</name>
</gene>
<dbReference type="EMBL" id="JAAQQR010000002">
    <property type="protein sequence ID" value="NID04166.1"/>
    <property type="molecule type" value="Genomic_DNA"/>
</dbReference>